<dbReference type="AlphaFoldDB" id="A0A9P7QVZ1"/>
<feature type="non-terminal residue" evidence="1">
    <location>
        <position position="101"/>
    </location>
</feature>
<evidence type="ECO:0000313" key="2">
    <source>
        <dbReference type="Proteomes" id="UP000699042"/>
    </source>
</evidence>
<keyword evidence="2" id="KW-1185">Reference proteome</keyword>
<evidence type="ECO:0000313" key="1">
    <source>
        <dbReference type="EMBL" id="KAG7044177.1"/>
    </source>
</evidence>
<dbReference type="Proteomes" id="UP000699042">
    <property type="component" value="Unassembled WGS sequence"/>
</dbReference>
<proteinExistence type="predicted"/>
<name>A0A9P7QVZ1_9PEZI</name>
<accession>A0A9P7QVZ1</accession>
<sequence length="101" mass="11180">RWTKSFLPSFAASPRKDATRRAILAPGIIFPRRNCLRQILADHCITNVCRQYPISSPFQASAGSNRYFCPYQGGNGANDYLECSHLSHHLVSAARLEAADG</sequence>
<protein>
    <submittedName>
        <fullName evidence="1">Uncharacterized protein</fullName>
    </submittedName>
</protein>
<gene>
    <name evidence="1" type="ORF">JMJ77_011993</name>
</gene>
<organism evidence="1 2">
    <name type="scientific">Colletotrichum scovillei</name>
    <dbReference type="NCBI Taxonomy" id="1209932"/>
    <lineage>
        <taxon>Eukaryota</taxon>
        <taxon>Fungi</taxon>
        <taxon>Dikarya</taxon>
        <taxon>Ascomycota</taxon>
        <taxon>Pezizomycotina</taxon>
        <taxon>Sordariomycetes</taxon>
        <taxon>Hypocreomycetidae</taxon>
        <taxon>Glomerellales</taxon>
        <taxon>Glomerellaceae</taxon>
        <taxon>Colletotrichum</taxon>
        <taxon>Colletotrichum acutatum species complex</taxon>
    </lineage>
</organism>
<comment type="caution">
    <text evidence="1">The sequence shown here is derived from an EMBL/GenBank/DDBJ whole genome shotgun (WGS) entry which is preliminary data.</text>
</comment>
<reference evidence="1" key="1">
    <citation type="submission" date="2021-05" db="EMBL/GenBank/DDBJ databases">
        <title>Comparative genomics of three Colletotrichum scovillei strains and genetic complementation revealed genes involved fungal growth and virulence on chili pepper.</title>
        <authorList>
            <person name="Hsieh D.-K."/>
            <person name="Chuang S.-C."/>
            <person name="Chen C.-Y."/>
            <person name="Chao Y.-T."/>
            <person name="Lu M.-Y.J."/>
            <person name="Lee M.-H."/>
            <person name="Shih M.-C."/>
        </authorList>
    </citation>
    <scope>NUCLEOTIDE SEQUENCE</scope>
    <source>
        <strain evidence="1">Coll-153</strain>
    </source>
</reference>
<dbReference type="EMBL" id="JAESDN010000011">
    <property type="protein sequence ID" value="KAG7044177.1"/>
    <property type="molecule type" value="Genomic_DNA"/>
</dbReference>